<comment type="caution">
    <text evidence="2">The sequence shown here is derived from an EMBL/GenBank/DDBJ whole genome shotgun (WGS) entry which is preliminary data.</text>
</comment>
<dbReference type="RefSeq" id="WP_243748384.1">
    <property type="nucleotide sequence ID" value="NZ_SNXS01000005.1"/>
</dbReference>
<feature type="chain" id="PRO_5021014569" evidence="1">
    <location>
        <begin position="23"/>
        <end position="269"/>
    </location>
</feature>
<evidence type="ECO:0000313" key="3">
    <source>
        <dbReference type="Proteomes" id="UP000295361"/>
    </source>
</evidence>
<dbReference type="SUPFAM" id="SSF53850">
    <property type="entry name" value="Periplasmic binding protein-like II"/>
    <property type="match status" value="1"/>
</dbReference>
<name>A0A4R6QJB5_9BURK</name>
<dbReference type="InParanoid" id="A0A4R6QJB5"/>
<reference evidence="2 3" key="1">
    <citation type="submission" date="2019-03" db="EMBL/GenBank/DDBJ databases">
        <title>Genomic Encyclopedia of Type Strains, Phase IV (KMG-IV): sequencing the most valuable type-strain genomes for metagenomic binning, comparative biology and taxonomic classification.</title>
        <authorList>
            <person name="Goeker M."/>
        </authorList>
    </citation>
    <scope>NUCLEOTIDE SEQUENCE [LARGE SCALE GENOMIC DNA]</scope>
    <source>
        <strain evidence="2 3">DSM 16998</strain>
    </source>
</reference>
<organism evidence="2 3">
    <name type="scientific">Roseateles toxinivorans</name>
    <dbReference type="NCBI Taxonomy" id="270368"/>
    <lineage>
        <taxon>Bacteria</taxon>
        <taxon>Pseudomonadati</taxon>
        <taxon>Pseudomonadota</taxon>
        <taxon>Betaproteobacteria</taxon>
        <taxon>Burkholderiales</taxon>
        <taxon>Sphaerotilaceae</taxon>
        <taxon>Roseateles</taxon>
    </lineage>
</organism>
<keyword evidence="3" id="KW-1185">Reference proteome</keyword>
<evidence type="ECO:0000313" key="2">
    <source>
        <dbReference type="EMBL" id="TDP63076.1"/>
    </source>
</evidence>
<dbReference type="AlphaFoldDB" id="A0A4R6QJB5"/>
<gene>
    <name evidence="2" type="ORF">DES47_10576</name>
</gene>
<dbReference type="EMBL" id="SNXS01000005">
    <property type="protein sequence ID" value="TDP63076.1"/>
    <property type="molecule type" value="Genomic_DNA"/>
</dbReference>
<dbReference type="Proteomes" id="UP000295361">
    <property type="component" value="Unassembled WGS sequence"/>
</dbReference>
<proteinExistence type="predicted"/>
<sequence length="269" mass="29228">MHTKVNLWLGLLALMASPSSHAQCSRAILVPVATTGLSVTVGADGVGGVYPDILRSVSAKEACTFTFTVVPRARLEVMFESGKADLLIPASKTPRRDEHGIFVPMIYSRATLISVGSDRPALRSIQELLERRELRVALVRGFDYGDAYQEMIRELGKQGRLTFDVDANSIARKLAAGMADVTVMAPSILLGSMVGDARVEHLADKLRYEPLPELPWGDSGAYISKTAVGAEDRAALRELLEGATKSGAVWKAFLRYYPPGSLKDSIRPR</sequence>
<dbReference type="Gene3D" id="3.40.190.10">
    <property type="entry name" value="Periplasmic binding protein-like II"/>
    <property type="match status" value="2"/>
</dbReference>
<feature type="signal peptide" evidence="1">
    <location>
        <begin position="1"/>
        <end position="22"/>
    </location>
</feature>
<evidence type="ECO:0000256" key="1">
    <source>
        <dbReference type="SAM" id="SignalP"/>
    </source>
</evidence>
<accession>A0A4R6QJB5</accession>
<protein>
    <submittedName>
        <fullName evidence="2">Polar amino acid transport system substrate-binding protein</fullName>
    </submittedName>
</protein>
<keyword evidence="1" id="KW-0732">Signal</keyword>